<dbReference type="PANTHER" id="PTHR33630:SF9">
    <property type="entry name" value="CUTINASE 4"/>
    <property type="match status" value="1"/>
</dbReference>
<keyword evidence="2" id="KW-0719">Serine esterase</keyword>
<feature type="region of interest" description="Disordered" evidence="5">
    <location>
        <begin position="142"/>
        <end position="167"/>
    </location>
</feature>
<organism evidence="6 7">
    <name type="scientific">Nocardia stercoris</name>
    <dbReference type="NCBI Taxonomy" id="2483361"/>
    <lineage>
        <taxon>Bacteria</taxon>
        <taxon>Bacillati</taxon>
        <taxon>Actinomycetota</taxon>
        <taxon>Actinomycetes</taxon>
        <taxon>Mycobacteriales</taxon>
        <taxon>Nocardiaceae</taxon>
        <taxon>Nocardia</taxon>
    </lineage>
</organism>
<evidence type="ECO:0000256" key="5">
    <source>
        <dbReference type="SAM" id="MobiDB-lite"/>
    </source>
</evidence>
<dbReference type="SUPFAM" id="SSF53474">
    <property type="entry name" value="alpha/beta-Hydrolases"/>
    <property type="match status" value="1"/>
</dbReference>
<name>A0A3M2LAI4_9NOCA</name>
<dbReference type="OrthoDB" id="4409063at2"/>
<sequence>MSGLTLAESGTAAADSGCPSVDVVAVPGTWETGDQKNQAVIGGGMLAGVTDGLPGSMQVDYISYPATAFPWEGAVYGSSKDVAVKNAEGVIKDMAARCAATKFAILGYSQGADAAGDVAARIGTGRGVIPANRVTAVGLLSDPSRSPADTQVGPQVPGSGAAGTRPGGFGVLTDRVRTICVDGDLYCSTPEGDYLTRAIGFAAELSAVNPGDLGRLVADGNSLVGDILANGGIPMLQNAIGNDQGNRERVEKLAEFYGAGAHTSYGTYDVGGGESALQWMHQWIAGQN</sequence>
<feature type="compositionally biased region" description="Polar residues" evidence="5">
    <location>
        <begin position="143"/>
        <end position="153"/>
    </location>
</feature>
<keyword evidence="7" id="KW-1185">Reference proteome</keyword>
<gene>
    <name evidence="6" type="ORF">EBN03_06900</name>
</gene>
<dbReference type="EMBL" id="RFFH01000002">
    <property type="protein sequence ID" value="RMI34434.1"/>
    <property type="molecule type" value="Genomic_DNA"/>
</dbReference>
<comment type="caution">
    <text evidence="6">The sequence shown here is derived from an EMBL/GenBank/DDBJ whole genome shotgun (WGS) entry which is preliminary data.</text>
</comment>
<keyword evidence="4" id="KW-1015">Disulfide bond</keyword>
<dbReference type="InterPro" id="IPR000675">
    <property type="entry name" value="Cutinase/axe"/>
</dbReference>
<keyword evidence="3" id="KW-0378">Hydrolase</keyword>
<evidence type="ECO:0000313" key="6">
    <source>
        <dbReference type="EMBL" id="RMI34434.1"/>
    </source>
</evidence>
<comment type="similarity">
    <text evidence="1">Belongs to the cutinase family.</text>
</comment>
<proteinExistence type="inferred from homology"/>
<evidence type="ECO:0000313" key="7">
    <source>
        <dbReference type="Proteomes" id="UP000279275"/>
    </source>
</evidence>
<dbReference type="Proteomes" id="UP000279275">
    <property type="component" value="Unassembled WGS sequence"/>
</dbReference>
<dbReference type="AlphaFoldDB" id="A0A3M2LAI4"/>
<evidence type="ECO:0000256" key="3">
    <source>
        <dbReference type="ARBA" id="ARBA00022801"/>
    </source>
</evidence>
<evidence type="ECO:0000256" key="4">
    <source>
        <dbReference type="ARBA" id="ARBA00023157"/>
    </source>
</evidence>
<dbReference type="GO" id="GO:0052689">
    <property type="term" value="F:carboxylic ester hydrolase activity"/>
    <property type="evidence" value="ECO:0007669"/>
    <property type="project" value="UniProtKB-KW"/>
</dbReference>
<evidence type="ECO:0000256" key="2">
    <source>
        <dbReference type="ARBA" id="ARBA00022487"/>
    </source>
</evidence>
<dbReference type="Pfam" id="PF01083">
    <property type="entry name" value="Cutinase"/>
    <property type="match status" value="1"/>
</dbReference>
<reference evidence="6 7" key="1">
    <citation type="submission" date="2018-10" db="EMBL/GenBank/DDBJ databases">
        <title>Isolation from cow dung.</title>
        <authorList>
            <person name="Ling L."/>
        </authorList>
    </citation>
    <scope>NUCLEOTIDE SEQUENCE [LARGE SCALE GENOMIC DNA]</scope>
    <source>
        <strain evidence="6 7">NEAU-LL90</strain>
    </source>
</reference>
<protein>
    <submittedName>
        <fullName evidence="6">Cutinase family protein</fullName>
    </submittedName>
</protein>
<dbReference type="Gene3D" id="3.40.50.1820">
    <property type="entry name" value="alpha/beta hydrolase"/>
    <property type="match status" value="1"/>
</dbReference>
<accession>A0A3M2LAI4</accession>
<dbReference type="PANTHER" id="PTHR33630">
    <property type="entry name" value="CUTINASE RV1984C-RELATED-RELATED"/>
    <property type="match status" value="1"/>
</dbReference>
<evidence type="ECO:0000256" key="1">
    <source>
        <dbReference type="ARBA" id="ARBA00007534"/>
    </source>
</evidence>
<dbReference type="SMART" id="SM01110">
    <property type="entry name" value="Cutinase"/>
    <property type="match status" value="1"/>
</dbReference>
<dbReference type="InterPro" id="IPR029058">
    <property type="entry name" value="AB_hydrolase_fold"/>
</dbReference>